<name>A0A8X8Z8H3_SALSN</name>
<dbReference type="AlphaFoldDB" id="A0A8X8Z8H3"/>
<sequence length="98" mass="10523">MAMTVDDNLLPLVAISQILLFSSLSGGEEDLVQKRGLSLLLEKSVEIEALSSKGAWLFRETGVTLWERRREAAEGGGALGSVAAPLLEVDLKEEVAIN</sequence>
<comment type="caution">
    <text evidence="1">The sequence shown here is derived from an EMBL/GenBank/DDBJ whole genome shotgun (WGS) entry which is preliminary data.</text>
</comment>
<reference evidence="1" key="2">
    <citation type="submission" date="2020-08" db="EMBL/GenBank/DDBJ databases">
        <title>Plant Genome Project.</title>
        <authorList>
            <person name="Zhang R.-G."/>
        </authorList>
    </citation>
    <scope>NUCLEOTIDE SEQUENCE</scope>
    <source>
        <strain evidence="1">Huo1</strain>
        <tissue evidence="1">Leaf</tissue>
    </source>
</reference>
<dbReference type="Proteomes" id="UP000298416">
    <property type="component" value="Unassembled WGS sequence"/>
</dbReference>
<proteinExistence type="predicted"/>
<evidence type="ECO:0000313" key="2">
    <source>
        <dbReference type="Proteomes" id="UP000298416"/>
    </source>
</evidence>
<accession>A0A8X8Z8H3</accession>
<reference evidence="1" key="1">
    <citation type="submission" date="2018-01" db="EMBL/GenBank/DDBJ databases">
        <authorList>
            <person name="Mao J.F."/>
        </authorList>
    </citation>
    <scope>NUCLEOTIDE SEQUENCE</scope>
    <source>
        <strain evidence="1">Huo1</strain>
        <tissue evidence="1">Leaf</tissue>
    </source>
</reference>
<protein>
    <submittedName>
        <fullName evidence="1">Uncharacterized protein</fullName>
    </submittedName>
</protein>
<keyword evidence="2" id="KW-1185">Reference proteome</keyword>
<dbReference type="EMBL" id="PNBA02000017">
    <property type="protein sequence ID" value="KAG6394964.1"/>
    <property type="molecule type" value="Genomic_DNA"/>
</dbReference>
<organism evidence="1">
    <name type="scientific">Salvia splendens</name>
    <name type="common">Scarlet sage</name>
    <dbReference type="NCBI Taxonomy" id="180675"/>
    <lineage>
        <taxon>Eukaryota</taxon>
        <taxon>Viridiplantae</taxon>
        <taxon>Streptophyta</taxon>
        <taxon>Embryophyta</taxon>
        <taxon>Tracheophyta</taxon>
        <taxon>Spermatophyta</taxon>
        <taxon>Magnoliopsida</taxon>
        <taxon>eudicotyledons</taxon>
        <taxon>Gunneridae</taxon>
        <taxon>Pentapetalae</taxon>
        <taxon>asterids</taxon>
        <taxon>lamiids</taxon>
        <taxon>Lamiales</taxon>
        <taxon>Lamiaceae</taxon>
        <taxon>Nepetoideae</taxon>
        <taxon>Mentheae</taxon>
        <taxon>Salviinae</taxon>
        <taxon>Salvia</taxon>
        <taxon>Salvia subgen. Calosphace</taxon>
        <taxon>core Calosphace</taxon>
    </lineage>
</organism>
<gene>
    <name evidence="1" type="ORF">SASPL_145555</name>
</gene>
<evidence type="ECO:0000313" key="1">
    <source>
        <dbReference type="EMBL" id="KAG6394964.1"/>
    </source>
</evidence>